<proteinExistence type="predicted"/>
<dbReference type="RefSeq" id="WP_067338238.1">
    <property type="nucleotide sequence ID" value="NZ_LZNA01000061.1"/>
</dbReference>
<name>A0A1B8QAT6_9GAMM</name>
<organism evidence="2 3">
    <name type="scientific">Faucicola atlantae</name>
    <dbReference type="NCBI Taxonomy" id="34059"/>
    <lineage>
        <taxon>Bacteria</taxon>
        <taxon>Pseudomonadati</taxon>
        <taxon>Pseudomonadota</taxon>
        <taxon>Gammaproteobacteria</taxon>
        <taxon>Moraxellales</taxon>
        <taxon>Moraxellaceae</taxon>
        <taxon>Faucicola</taxon>
    </lineage>
</organism>
<dbReference type="Pfam" id="PF26621">
    <property type="entry name" value="DUF8198"/>
    <property type="match status" value="1"/>
</dbReference>
<dbReference type="EMBL" id="LZNA01000061">
    <property type="protein sequence ID" value="OBX76433.1"/>
    <property type="molecule type" value="Genomic_DNA"/>
</dbReference>
<dbReference type="AlphaFoldDB" id="A0A1B8QAT6"/>
<feature type="domain" description="DUF8198" evidence="1">
    <location>
        <begin position="23"/>
        <end position="234"/>
    </location>
</feature>
<dbReference type="InterPro" id="IPR058511">
    <property type="entry name" value="DUF8198"/>
</dbReference>
<accession>A0A1B8QAT6</accession>
<dbReference type="InterPro" id="IPR058063">
    <property type="entry name" value="FFLEE_fam"/>
</dbReference>
<evidence type="ECO:0000313" key="3">
    <source>
        <dbReference type="Proteomes" id="UP000092616"/>
    </source>
</evidence>
<dbReference type="NCBIfam" id="NF047641">
    <property type="entry name" value="FFLEE_fam"/>
    <property type="match status" value="1"/>
</dbReference>
<evidence type="ECO:0000313" key="2">
    <source>
        <dbReference type="EMBL" id="OBX76433.1"/>
    </source>
</evidence>
<gene>
    <name evidence="2" type="ORF">A9306_10095</name>
</gene>
<protein>
    <recommendedName>
        <fullName evidence="1">DUF8198 domain-containing protein</fullName>
    </recommendedName>
</protein>
<comment type="caution">
    <text evidence="2">The sequence shown here is derived from an EMBL/GenBank/DDBJ whole genome shotgun (WGS) entry which is preliminary data.</text>
</comment>
<sequence>MSDLSDSSFAQLQASLEQYQQYPHHHDDALRQKLQEAQAWQRERMTKTHAELFAPPKQQAFGSYLFDQLYGGEQFDQLAKQIGRIIRTADKLEKFIPANALATGVEGVRQAVEAIGLDVELAQYLLTQNLPVNDDTMLAAYRAVNKPQARHQQIDALVATCYQSDKYLRSFVMQKSFALAKPVAYKYKFGALYDFIAKGFEAIRPIKSVGDLMENFAQKEHQIINNVHSGQPDPFNV</sequence>
<reference evidence="2 3" key="1">
    <citation type="submission" date="2016-06" db="EMBL/GenBank/DDBJ databases">
        <title>Draft genome of Moraxella atlantae CCUG 59586.</title>
        <authorList>
            <person name="Salva-Serra F."/>
            <person name="Engstrom-Jakobsson H."/>
            <person name="Thorell K."/>
            <person name="Gonzales-Siles L."/>
            <person name="Karlsson R."/>
            <person name="Boulund F."/>
            <person name="Engstrand L."/>
            <person name="Kristiansson E."/>
            <person name="Moore E."/>
        </authorList>
    </citation>
    <scope>NUCLEOTIDE SEQUENCE [LARGE SCALE GENOMIC DNA]</scope>
    <source>
        <strain evidence="2 3">CCUG 59586</strain>
    </source>
</reference>
<dbReference type="Proteomes" id="UP000092616">
    <property type="component" value="Unassembled WGS sequence"/>
</dbReference>
<evidence type="ECO:0000259" key="1">
    <source>
        <dbReference type="Pfam" id="PF26621"/>
    </source>
</evidence>
<keyword evidence="3" id="KW-1185">Reference proteome</keyword>